<feature type="transmembrane region" description="Helical" evidence="8">
    <location>
        <begin position="100"/>
        <end position="122"/>
    </location>
</feature>
<feature type="transmembrane region" description="Helical" evidence="8">
    <location>
        <begin position="224"/>
        <end position="244"/>
    </location>
</feature>
<keyword evidence="2" id="KW-0813">Transport</keyword>
<evidence type="ECO:0000256" key="3">
    <source>
        <dbReference type="ARBA" id="ARBA00022475"/>
    </source>
</evidence>
<dbReference type="EMBL" id="JAEUBE010000158">
    <property type="protein sequence ID" value="KAH3667955.1"/>
    <property type="molecule type" value="Genomic_DNA"/>
</dbReference>
<dbReference type="AlphaFoldDB" id="A0A9P8T7A4"/>
<dbReference type="FunFam" id="1.20.1250.20:FF:000386">
    <property type="entry name" value="MFS general substrate transporter"/>
    <property type="match status" value="1"/>
</dbReference>
<feature type="transmembrane region" description="Helical" evidence="8">
    <location>
        <begin position="426"/>
        <end position="448"/>
    </location>
</feature>
<evidence type="ECO:0000313" key="10">
    <source>
        <dbReference type="Proteomes" id="UP000769157"/>
    </source>
</evidence>
<evidence type="ECO:0008006" key="11">
    <source>
        <dbReference type="Google" id="ProtNLM"/>
    </source>
</evidence>
<keyword evidence="4 8" id="KW-0812">Transmembrane</keyword>
<dbReference type="Proteomes" id="UP000769157">
    <property type="component" value="Unassembled WGS sequence"/>
</dbReference>
<dbReference type="InterPro" id="IPR011701">
    <property type="entry name" value="MFS"/>
</dbReference>
<evidence type="ECO:0000256" key="8">
    <source>
        <dbReference type="SAM" id="Phobius"/>
    </source>
</evidence>
<gene>
    <name evidence="9" type="ORF">OGAPHI_001709</name>
</gene>
<feature type="transmembrane region" description="Helical" evidence="8">
    <location>
        <begin position="129"/>
        <end position="147"/>
    </location>
</feature>
<proteinExistence type="inferred from homology"/>
<dbReference type="GO" id="GO:0022857">
    <property type="term" value="F:transmembrane transporter activity"/>
    <property type="evidence" value="ECO:0007669"/>
    <property type="project" value="InterPro"/>
</dbReference>
<keyword evidence="6 8" id="KW-0472">Membrane</keyword>
<dbReference type="GO" id="GO:0005886">
    <property type="term" value="C:plasma membrane"/>
    <property type="evidence" value="ECO:0007669"/>
    <property type="project" value="UniProtKB-SubCell"/>
</dbReference>
<dbReference type="Pfam" id="PF07690">
    <property type="entry name" value="MFS_1"/>
    <property type="match status" value="1"/>
</dbReference>
<dbReference type="RefSeq" id="XP_046062369.1">
    <property type="nucleotide sequence ID" value="XM_046202500.1"/>
</dbReference>
<feature type="transmembrane region" description="Helical" evidence="8">
    <location>
        <begin position="295"/>
        <end position="315"/>
    </location>
</feature>
<reference evidence="9" key="2">
    <citation type="submission" date="2021-01" db="EMBL/GenBank/DDBJ databases">
        <authorList>
            <person name="Schikora-Tamarit M.A."/>
        </authorList>
    </citation>
    <scope>NUCLEOTIDE SEQUENCE</scope>
    <source>
        <strain evidence="9">CBS6075</strain>
    </source>
</reference>
<feature type="transmembrane region" description="Helical" evidence="8">
    <location>
        <begin position="365"/>
        <end position="387"/>
    </location>
</feature>
<dbReference type="InterPro" id="IPR036259">
    <property type="entry name" value="MFS_trans_sf"/>
</dbReference>
<keyword evidence="3" id="KW-1003">Cell membrane</keyword>
<evidence type="ECO:0000256" key="4">
    <source>
        <dbReference type="ARBA" id="ARBA00022692"/>
    </source>
</evidence>
<evidence type="ECO:0000256" key="5">
    <source>
        <dbReference type="ARBA" id="ARBA00022989"/>
    </source>
</evidence>
<dbReference type="GeneID" id="70233676"/>
<feature type="transmembrane region" description="Helical" evidence="8">
    <location>
        <begin position="335"/>
        <end position="353"/>
    </location>
</feature>
<feature type="transmembrane region" description="Helical" evidence="8">
    <location>
        <begin position="159"/>
        <end position="179"/>
    </location>
</feature>
<comment type="caution">
    <text evidence="9">The sequence shown here is derived from an EMBL/GenBank/DDBJ whole genome shotgun (WGS) entry which is preliminary data.</text>
</comment>
<evidence type="ECO:0000256" key="2">
    <source>
        <dbReference type="ARBA" id="ARBA00022448"/>
    </source>
</evidence>
<name>A0A9P8T7A4_9ASCO</name>
<sequence length="508" mass="57934">MSFLKEDPLVISEDVASSDDSQIIDLAPEKPATRKSRFIGFFWDGYNKEPREQKFLLKLDFFLMSSSMLGYFIKNLNQSNVNTAYVNGMKEYYEMNKNQYNYMVTLWTVGYIVGAIPSNLILQRISARYYLGGLELLWALLTVLMITCGKDNIHAMYGIRFLVGFLEGGYFPGLEYLVGSWYSAKELSKRSSYFAVSGVAASLVSGPLQQRILQNFSHSSLPPFKWMFVFDAVISVPVGIYTMFVDPNTPSTTKAWYFTETDKKVALERRRVVGAELKTRHRYSWERIRGFFKTWHIFVFPILFLCYNNTCAAISQPTFTTWMKQDLGLPAAKYNTYPSILYGVSIAVTLVLSHTHDYLGGVYNYFFVGAYFVVQMLGSALLSAWHIPRAAHWAAYFLVGVPTSWGQPQIFSWVNRLLVANDMKRNFTVVVTNTLAYVTNAWVPIFVWNAQDAPVYHIGFTYNACLSALGLTTTVVAWYLTKRDEDKARRASISSEDSIESQSKQLEL</sequence>
<evidence type="ECO:0000256" key="6">
    <source>
        <dbReference type="ARBA" id="ARBA00023136"/>
    </source>
</evidence>
<dbReference type="Gene3D" id="1.20.1250.20">
    <property type="entry name" value="MFS general substrate transporter like domains"/>
    <property type="match status" value="1"/>
</dbReference>
<evidence type="ECO:0000256" key="7">
    <source>
        <dbReference type="ARBA" id="ARBA00037968"/>
    </source>
</evidence>
<evidence type="ECO:0000256" key="1">
    <source>
        <dbReference type="ARBA" id="ARBA00004651"/>
    </source>
</evidence>
<dbReference type="PANTHER" id="PTHR43791">
    <property type="entry name" value="PERMEASE-RELATED"/>
    <property type="match status" value="1"/>
</dbReference>
<protein>
    <recommendedName>
        <fullName evidence="11">Pantothenate transporter</fullName>
    </recommendedName>
</protein>
<accession>A0A9P8T7A4</accession>
<keyword evidence="10" id="KW-1185">Reference proteome</keyword>
<comment type="similarity">
    <text evidence="7">Belongs to the major facilitator superfamily. Allantoate permease family.</text>
</comment>
<feature type="transmembrane region" description="Helical" evidence="8">
    <location>
        <begin position="393"/>
        <end position="414"/>
    </location>
</feature>
<keyword evidence="5 8" id="KW-1133">Transmembrane helix</keyword>
<comment type="subcellular location">
    <subcellularLocation>
        <location evidence="1">Cell membrane</location>
        <topology evidence="1">Multi-pass membrane protein</topology>
    </subcellularLocation>
</comment>
<dbReference type="SUPFAM" id="SSF103473">
    <property type="entry name" value="MFS general substrate transporter"/>
    <property type="match status" value="1"/>
</dbReference>
<feature type="transmembrane region" description="Helical" evidence="8">
    <location>
        <begin position="460"/>
        <end position="480"/>
    </location>
</feature>
<dbReference type="PANTHER" id="PTHR43791:SF39">
    <property type="entry name" value="TRANSPORTER LIZ1_SEO1, PUTATIVE (AFU_ORTHOLOGUE AFUA_3G00980)-RELATED"/>
    <property type="match status" value="1"/>
</dbReference>
<dbReference type="OrthoDB" id="3639251at2759"/>
<feature type="transmembrane region" description="Helical" evidence="8">
    <location>
        <begin position="191"/>
        <end position="212"/>
    </location>
</feature>
<evidence type="ECO:0000313" key="9">
    <source>
        <dbReference type="EMBL" id="KAH3667955.1"/>
    </source>
</evidence>
<organism evidence="9 10">
    <name type="scientific">Ogataea philodendri</name>
    <dbReference type="NCBI Taxonomy" id="1378263"/>
    <lineage>
        <taxon>Eukaryota</taxon>
        <taxon>Fungi</taxon>
        <taxon>Dikarya</taxon>
        <taxon>Ascomycota</taxon>
        <taxon>Saccharomycotina</taxon>
        <taxon>Pichiomycetes</taxon>
        <taxon>Pichiales</taxon>
        <taxon>Pichiaceae</taxon>
        <taxon>Ogataea</taxon>
    </lineage>
</organism>
<dbReference type="FunFam" id="1.20.1250.20:FF:000065">
    <property type="entry name" value="Putative MFS pantothenate transporter"/>
    <property type="match status" value="1"/>
</dbReference>
<reference evidence="9" key="1">
    <citation type="journal article" date="2021" name="Open Biol.">
        <title>Shared evolutionary footprints suggest mitochondrial oxidative damage underlies multiple complex I losses in fungi.</title>
        <authorList>
            <person name="Schikora-Tamarit M.A."/>
            <person name="Marcet-Houben M."/>
            <person name="Nosek J."/>
            <person name="Gabaldon T."/>
        </authorList>
    </citation>
    <scope>NUCLEOTIDE SEQUENCE</scope>
    <source>
        <strain evidence="9">CBS6075</strain>
    </source>
</reference>